<feature type="transmembrane region" description="Helical" evidence="1">
    <location>
        <begin position="122"/>
        <end position="140"/>
    </location>
</feature>
<feature type="transmembrane region" description="Helical" evidence="1">
    <location>
        <begin position="7"/>
        <end position="26"/>
    </location>
</feature>
<feature type="transmembrane region" description="Helical" evidence="1">
    <location>
        <begin position="181"/>
        <end position="200"/>
    </location>
</feature>
<dbReference type="AlphaFoldDB" id="A0A1I0PIC3"/>
<keyword evidence="1" id="KW-0472">Membrane</keyword>
<organism evidence="3 4">
    <name type="scientific">Cognatiyoonia koreensis</name>
    <dbReference type="NCBI Taxonomy" id="364200"/>
    <lineage>
        <taxon>Bacteria</taxon>
        <taxon>Pseudomonadati</taxon>
        <taxon>Pseudomonadota</taxon>
        <taxon>Alphaproteobacteria</taxon>
        <taxon>Rhodobacterales</taxon>
        <taxon>Paracoccaceae</taxon>
        <taxon>Cognatiyoonia</taxon>
    </lineage>
</organism>
<feature type="transmembrane region" description="Helical" evidence="1">
    <location>
        <begin position="152"/>
        <end position="169"/>
    </location>
</feature>
<keyword evidence="1" id="KW-1133">Transmembrane helix</keyword>
<name>A0A1I0PIC3_9RHOB</name>
<accession>A0A1I0PIC3</accession>
<dbReference type="GO" id="GO:0016020">
    <property type="term" value="C:membrane"/>
    <property type="evidence" value="ECO:0007669"/>
    <property type="project" value="InterPro"/>
</dbReference>
<feature type="domain" description="EamA" evidence="2">
    <location>
        <begin position="150"/>
        <end position="280"/>
    </location>
</feature>
<feature type="transmembrane region" description="Helical" evidence="1">
    <location>
        <begin position="245"/>
        <end position="263"/>
    </location>
</feature>
<dbReference type="RefSeq" id="WP_089991579.1">
    <property type="nucleotide sequence ID" value="NZ_FOIZ01000001.1"/>
</dbReference>
<feature type="transmembrane region" description="Helical" evidence="1">
    <location>
        <begin position="68"/>
        <end position="87"/>
    </location>
</feature>
<evidence type="ECO:0000256" key="1">
    <source>
        <dbReference type="SAM" id="Phobius"/>
    </source>
</evidence>
<reference evidence="3 4" key="1">
    <citation type="submission" date="2016-10" db="EMBL/GenBank/DDBJ databases">
        <authorList>
            <person name="de Groot N.N."/>
        </authorList>
    </citation>
    <scope>NUCLEOTIDE SEQUENCE [LARGE SCALE GENOMIC DNA]</scope>
    <source>
        <strain evidence="3 4">DSM 17925</strain>
    </source>
</reference>
<dbReference type="STRING" id="364200.SAMN04488515_1242"/>
<feature type="transmembrane region" description="Helical" evidence="1">
    <location>
        <begin position="38"/>
        <end position="56"/>
    </location>
</feature>
<dbReference type="PANTHER" id="PTHR22911">
    <property type="entry name" value="ACYL-MALONYL CONDENSING ENZYME-RELATED"/>
    <property type="match status" value="1"/>
</dbReference>
<dbReference type="Pfam" id="PF00892">
    <property type="entry name" value="EamA"/>
    <property type="match status" value="2"/>
</dbReference>
<feature type="transmembrane region" description="Helical" evidence="1">
    <location>
        <begin position="212"/>
        <end position="233"/>
    </location>
</feature>
<keyword evidence="1" id="KW-0812">Transmembrane</keyword>
<feature type="transmembrane region" description="Helical" evidence="1">
    <location>
        <begin position="93"/>
        <end position="115"/>
    </location>
</feature>
<evidence type="ECO:0000313" key="3">
    <source>
        <dbReference type="EMBL" id="SEW13985.1"/>
    </source>
</evidence>
<evidence type="ECO:0000259" key="2">
    <source>
        <dbReference type="Pfam" id="PF00892"/>
    </source>
</evidence>
<evidence type="ECO:0000313" key="4">
    <source>
        <dbReference type="Proteomes" id="UP000199167"/>
    </source>
</evidence>
<dbReference type="PANTHER" id="PTHR22911:SF137">
    <property type="entry name" value="SOLUTE CARRIER FAMILY 35 MEMBER G2-RELATED"/>
    <property type="match status" value="1"/>
</dbReference>
<dbReference type="Proteomes" id="UP000199167">
    <property type="component" value="Unassembled WGS sequence"/>
</dbReference>
<proteinExistence type="predicted"/>
<feature type="domain" description="EamA" evidence="2">
    <location>
        <begin position="11"/>
        <end position="138"/>
    </location>
</feature>
<gene>
    <name evidence="3" type="ORF">SAMN04488515_1242</name>
</gene>
<keyword evidence="4" id="KW-1185">Reference proteome</keyword>
<dbReference type="InterPro" id="IPR037185">
    <property type="entry name" value="EmrE-like"/>
</dbReference>
<dbReference type="OrthoDB" id="7340103at2"/>
<dbReference type="EMBL" id="FOIZ01000001">
    <property type="protein sequence ID" value="SEW13985.1"/>
    <property type="molecule type" value="Genomic_DNA"/>
</dbReference>
<feature type="transmembrane region" description="Helical" evidence="1">
    <location>
        <begin position="269"/>
        <end position="286"/>
    </location>
</feature>
<dbReference type="InterPro" id="IPR000620">
    <property type="entry name" value="EamA_dom"/>
</dbReference>
<dbReference type="SUPFAM" id="SSF103481">
    <property type="entry name" value="Multidrug resistance efflux transporter EmrE"/>
    <property type="match status" value="2"/>
</dbReference>
<protein>
    <submittedName>
        <fullName evidence="3">Permease of the drug/metabolite transporter (DMT) superfamily</fullName>
    </submittedName>
</protein>
<sequence>MTRYGTDATATLIVLTIGVLWGFYWWPVRGIAAAGLEGAWGTAAATGCAVVVLMRFAFRDGRWRKTDLLALLAIATGGAAFTLYSVGFIYGRVALVTLLFYLTPVWSTLLTRFLLGWDTPRLRIIAMGIGLLGLLVILGAKGDWPIPRNTGEWLGLASGLFWALGSTGIRARPEVAPVDAAFVFALGGCVAALACGAILPEAHMELNALTQVITLSAITGAIWWAFSIPLLMWATARLDPARVGMLLMSEVLVGIASAAIIAGERITPLEIVGGGLVLLAGVLEVWPSKGQRQ</sequence>